<feature type="compositionally biased region" description="Low complexity" evidence="1">
    <location>
        <begin position="29"/>
        <end position="41"/>
    </location>
</feature>
<dbReference type="AlphaFoldDB" id="A0A9Q7E8K5"/>
<feature type="compositionally biased region" description="Low complexity" evidence="1">
    <location>
        <begin position="74"/>
        <end position="85"/>
    </location>
</feature>
<evidence type="ECO:0000313" key="3">
    <source>
        <dbReference type="EMBL" id="QQF82882.1"/>
    </source>
</evidence>
<feature type="signal peptide" evidence="2">
    <location>
        <begin position="1"/>
        <end position="20"/>
    </location>
</feature>
<keyword evidence="2" id="KW-0732">Signal</keyword>
<evidence type="ECO:0000313" key="4">
    <source>
        <dbReference type="Proteomes" id="UP000595373"/>
    </source>
</evidence>
<dbReference type="OrthoDB" id="5684473at2"/>
<dbReference type="Proteomes" id="UP000595373">
    <property type="component" value="Chromosome"/>
</dbReference>
<feature type="region of interest" description="Disordered" evidence="1">
    <location>
        <begin position="27"/>
        <end position="103"/>
    </location>
</feature>
<accession>A0A9Q7E8K5</accession>
<sequence>MKLNKSLLVGTLVASTVLLAACNEKNKAETTPTEPVTVAETQAQPDVQGKTETTSSESTAIENTQSDAQEKTETTSVETTSTELTAAGNTQPESQEKVVSEKSETVEQEILNQFNNTVTIQLVGYQSEKIEGEDTLSFVYNVKNKGDKAIKELQWYNLVFFNSTLVEPLSIAYSFEDTLAPEGEGEIKLTKLAKTYAEEIRADILKPEANLQFSPIIAGRIIFEDGTQLVVTTDEELTQSLQQILTQ</sequence>
<evidence type="ECO:0008006" key="5">
    <source>
        <dbReference type="Google" id="ProtNLM"/>
    </source>
</evidence>
<evidence type="ECO:0000256" key="1">
    <source>
        <dbReference type="SAM" id="MobiDB-lite"/>
    </source>
</evidence>
<feature type="compositionally biased region" description="Basic and acidic residues" evidence="1">
    <location>
        <begin position="94"/>
        <end position="103"/>
    </location>
</feature>
<protein>
    <recommendedName>
        <fullName evidence="5">Lipoprotein</fullName>
    </recommendedName>
</protein>
<name>A0A9Q7E8K5_HISSO</name>
<feature type="chain" id="PRO_5040202668" description="Lipoprotein" evidence="2">
    <location>
        <begin position="21"/>
        <end position="247"/>
    </location>
</feature>
<dbReference type="RefSeq" id="WP_075294014.1">
    <property type="nucleotide sequence ID" value="NZ_CP018802.1"/>
</dbReference>
<reference evidence="3 4" key="1">
    <citation type="submission" date="2020-12" db="EMBL/GenBank/DDBJ databases">
        <title>ASc-MMNZ-VFA-070.</title>
        <authorList>
            <person name="Schryvers A."/>
            <person name="Mostafa Nazari M."/>
            <person name="Farshchi Andisi V."/>
            <person name="Timsit E."/>
            <person name="Walter Morck D."/>
        </authorList>
    </citation>
    <scope>NUCLEOTIDE SEQUENCE [LARGE SCALE GENOMIC DNA]</scope>
    <source>
        <strain evidence="3 4">ASc-MMNZ-VFA-070</strain>
    </source>
</reference>
<proteinExistence type="predicted"/>
<evidence type="ECO:0000256" key="2">
    <source>
        <dbReference type="SAM" id="SignalP"/>
    </source>
</evidence>
<gene>
    <name evidence="3" type="ORF">JFL49_02960</name>
</gene>
<dbReference type="PROSITE" id="PS51257">
    <property type="entry name" value="PROKAR_LIPOPROTEIN"/>
    <property type="match status" value="1"/>
</dbReference>
<dbReference type="EMBL" id="CP066558">
    <property type="protein sequence ID" value="QQF82882.1"/>
    <property type="molecule type" value="Genomic_DNA"/>
</dbReference>
<keyword evidence="4" id="KW-1185">Reference proteome</keyword>
<organism evidence="3 4">
    <name type="scientific">Histophilus somni</name>
    <name type="common">Haemophilus somnus</name>
    <dbReference type="NCBI Taxonomy" id="731"/>
    <lineage>
        <taxon>Bacteria</taxon>
        <taxon>Pseudomonadati</taxon>
        <taxon>Pseudomonadota</taxon>
        <taxon>Gammaproteobacteria</taxon>
        <taxon>Pasteurellales</taxon>
        <taxon>Pasteurellaceae</taxon>
        <taxon>Histophilus</taxon>
    </lineage>
</organism>